<gene>
    <name evidence="2" type="ORF">LCGC14_0963660</name>
</gene>
<feature type="domain" description="YqaJ viral recombinase" evidence="1">
    <location>
        <begin position="12"/>
        <end position="143"/>
    </location>
</feature>
<proteinExistence type="predicted"/>
<dbReference type="InterPro" id="IPR019080">
    <property type="entry name" value="YqaJ_viral_recombinase"/>
</dbReference>
<dbReference type="InterPro" id="IPR011335">
    <property type="entry name" value="Restrct_endonuc-II-like"/>
</dbReference>
<sequence length="194" mass="21937">MKIHNFEQQSPEWFEIRLGKLTASVAQAISANGKGLETLCFEKAAEILSGAREESYTNKDMERGNKQEKLARASYEMQTGRDVKVVGFVEADKHTGASPDGLVGNDGMIEIKCQRAGVYVKTLYTKKIDSKHVWQMQMQLLVVERKWVDFTVFNENFEDVIIIRVERDEAKIEKIKVGIEAGKARIAEILKGVK</sequence>
<evidence type="ECO:0000313" key="2">
    <source>
        <dbReference type="EMBL" id="KKN17653.1"/>
    </source>
</evidence>
<protein>
    <recommendedName>
        <fullName evidence="1">YqaJ viral recombinase domain-containing protein</fullName>
    </recommendedName>
</protein>
<dbReference type="EMBL" id="LAZR01003501">
    <property type="protein sequence ID" value="KKN17653.1"/>
    <property type="molecule type" value="Genomic_DNA"/>
</dbReference>
<dbReference type="CDD" id="cd22343">
    <property type="entry name" value="PDDEXK_lambda_exonuclease-like"/>
    <property type="match status" value="1"/>
</dbReference>
<organism evidence="2">
    <name type="scientific">marine sediment metagenome</name>
    <dbReference type="NCBI Taxonomy" id="412755"/>
    <lineage>
        <taxon>unclassified sequences</taxon>
        <taxon>metagenomes</taxon>
        <taxon>ecological metagenomes</taxon>
    </lineage>
</organism>
<evidence type="ECO:0000259" key="1">
    <source>
        <dbReference type="Pfam" id="PF09588"/>
    </source>
</evidence>
<dbReference type="PANTHER" id="PTHR46609:SF6">
    <property type="entry name" value="EXONUCLEASE, PHAGE-TYPE_RECB, C-TERMINAL DOMAIN-CONTAINING PROTEIN-RELATED"/>
    <property type="match status" value="1"/>
</dbReference>
<accession>A0A0F9RK96</accession>
<dbReference type="Pfam" id="PF09588">
    <property type="entry name" value="YqaJ"/>
    <property type="match status" value="1"/>
</dbReference>
<name>A0A0F9RK96_9ZZZZ</name>
<dbReference type="InterPro" id="IPR051703">
    <property type="entry name" value="NF-kappa-B_Signaling_Reg"/>
</dbReference>
<dbReference type="Gene3D" id="3.90.320.10">
    <property type="match status" value="1"/>
</dbReference>
<dbReference type="PANTHER" id="PTHR46609">
    <property type="entry name" value="EXONUCLEASE, PHAGE-TYPE/RECB, C-TERMINAL DOMAIN-CONTAINING PROTEIN"/>
    <property type="match status" value="1"/>
</dbReference>
<comment type="caution">
    <text evidence="2">The sequence shown here is derived from an EMBL/GenBank/DDBJ whole genome shotgun (WGS) entry which is preliminary data.</text>
</comment>
<dbReference type="InterPro" id="IPR011604">
    <property type="entry name" value="PDDEXK-like_dom_sf"/>
</dbReference>
<dbReference type="SUPFAM" id="SSF52980">
    <property type="entry name" value="Restriction endonuclease-like"/>
    <property type="match status" value="1"/>
</dbReference>
<reference evidence="2" key="1">
    <citation type="journal article" date="2015" name="Nature">
        <title>Complex archaea that bridge the gap between prokaryotes and eukaryotes.</title>
        <authorList>
            <person name="Spang A."/>
            <person name="Saw J.H."/>
            <person name="Jorgensen S.L."/>
            <person name="Zaremba-Niedzwiedzka K."/>
            <person name="Martijn J."/>
            <person name="Lind A.E."/>
            <person name="van Eijk R."/>
            <person name="Schleper C."/>
            <person name="Guy L."/>
            <person name="Ettema T.J."/>
        </authorList>
    </citation>
    <scope>NUCLEOTIDE SEQUENCE</scope>
</reference>
<dbReference type="AlphaFoldDB" id="A0A0F9RK96"/>